<organism evidence="2 3">
    <name type="scientific">Robertmurraya kyonggiensis</name>
    <dbReference type="NCBI Taxonomy" id="1037680"/>
    <lineage>
        <taxon>Bacteria</taxon>
        <taxon>Bacillati</taxon>
        <taxon>Bacillota</taxon>
        <taxon>Bacilli</taxon>
        <taxon>Bacillales</taxon>
        <taxon>Bacillaceae</taxon>
        <taxon>Robertmurraya</taxon>
    </lineage>
</organism>
<evidence type="ECO:0000313" key="2">
    <source>
        <dbReference type="EMBL" id="TKC19518.1"/>
    </source>
</evidence>
<sequence>MSKITTFYREFFIILLLVVLFFGLFGTLNDRIIQLMTDSTSNKLMETSFFNKVLFAIQALGLLGIVLIAYKNGLPFKRKGTRLSKKAMNFIIPISASLILIPYVLLLLF</sequence>
<evidence type="ECO:0000313" key="3">
    <source>
        <dbReference type="Proteomes" id="UP000307756"/>
    </source>
</evidence>
<keyword evidence="3" id="KW-1185">Reference proteome</keyword>
<keyword evidence="1" id="KW-1133">Transmembrane helix</keyword>
<evidence type="ECO:0000256" key="1">
    <source>
        <dbReference type="SAM" id="Phobius"/>
    </source>
</evidence>
<feature type="transmembrane region" description="Helical" evidence="1">
    <location>
        <begin position="90"/>
        <end position="108"/>
    </location>
</feature>
<dbReference type="RefSeq" id="WP_136830426.1">
    <property type="nucleotide sequence ID" value="NZ_SWBM01000001.1"/>
</dbReference>
<gene>
    <name evidence="2" type="ORF">FA727_08245</name>
</gene>
<accession>A0A4U1DBD0</accession>
<dbReference type="EMBL" id="SWBM01000001">
    <property type="protein sequence ID" value="TKC19518.1"/>
    <property type="molecule type" value="Genomic_DNA"/>
</dbReference>
<reference evidence="2 3" key="1">
    <citation type="journal article" date="2011" name="J. Microbiol.">
        <title>Bacillus kyonggiensis sp. nov., isolated from soil of a lettuce field.</title>
        <authorList>
            <person name="Dong K."/>
            <person name="Lee S."/>
        </authorList>
    </citation>
    <scope>NUCLEOTIDE SEQUENCE [LARGE SCALE GENOMIC DNA]</scope>
    <source>
        <strain evidence="2 3">NB22</strain>
    </source>
</reference>
<feature type="transmembrane region" description="Helical" evidence="1">
    <location>
        <begin position="12"/>
        <end position="29"/>
    </location>
</feature>
<proteinExistence type="predicted"/>
<dbReference type="OrthoDB" id="2943173at2"/>
<dbReference type="AlphaFoldDB" id="A0A4U1DBD0"/>
<protein>
    <submittedName>
        <fullName evidence="2">Uncharacterized protein</fullName>
    </submittedName>
</protein>
<keyword evidence="1" id="KW-0812">Transmembrane</keyword>
<comment type="caution">
    <text evidence="2">The sequence shown here is derived from an EMBL/GenBank/DDBJ whole genome shotgun (WGS) entry which is preliminary data.</text>
</comment>
<feature type="transmembrane region" description="Helical" evidence="1">
    <location>
        <begin position="49"/>
        <end position="70"/>
    </location>
</feature>
<name>A0A4U1DBD0_9BACI</name>
<keyword evidence="1" id="KW-0472">Membrane</keyword>
<dbReference type="Proteomes" id="UP000307756">
    <property type="component" value="Unassembled WGS sequence"/>
</dbReference>